<keyword evidence="2" id="KW-0808">Transferase</keyword>
<keyword evidence="2" id="KW-0489">Methyltransferase</keyword>
<name>A0ABN2HBX3_9ACTN</name>
<dbReference type="InterPro" id="IPR050508">
    <property type="entry name" value="Methyltransf_Superfamily"/>
</dbReference>
<dbReference type="GO" id="GO:0008168">
    <property type="term" value="F:methyltransferase activity"/>
    <property type="evidence" value="ECO:0007669"/>
    <property type="project" value="UniProtKB-KW"/>
</dbReference>
<dbReference type="GO" id="GO:0032259">
    <property type="term" value="P:methylation"/>
    <property type="evidence" value="ECO:0007669"/>
    <property type="project" value="UniProtKB-KW"/>
</dbReference>
<gene>
    <name evidence="2" type="ORF">GCM10009745_32150</name>
</gene>
<dbReference type="Pfam" id="PF08241">
    <property type="entry name" value="Methyltransf_11"/>
    <property type="match status" value="1"/>
</dbReference>
<feature type="domain" description="Methyltransferase type 11" evidence="1">
    <location>
        <begin position="38"/>
        <end position="132"/>
    </location>
</feature>
<dbReference type="Proteomes" id="UP001500280">
    <property type="component" value="Unassembled WGS sequence"/>
</dbReference>
<accession>A0ABN2HBX3</accession>
<evidence type="ECO:0000313" key="2">
    <source>
        <dbReference type="EMBL" id="GAA1685262.1"/>
    </source>
</evidence>
<evidence type="ECO:0000259" key="1">
    <source>
        <dbReference type="Pfam" id="PF08241"/>
    </source>
</evidence>
<dbReference type="EMBL" id="BAAANF010000010">
    <property type="protein sequence ID" value="GAA1685262.1"/>
    <property type="molecule type" value="Genomic_DNA"/>
</dbReference>
<keyword evidence="3" id="KW-1185">Reference proteome</keyword>
<protein>
    <submittedName>
        <fullName evidence="2">Methyltransferase domain-containing protein</fullName>
    </submittedName>
</protein>
<dbReference type="PANTHER" id="PTHR42912">
    <property type="entry name" value="METHYLTRANSFERASE"/>
    <property type="match status" value="1"/>
</dbReference>
<dbReference type="InterPro" id="IPR029063">
    <property type="entry name" value="SAM-dependent_MTases_sf"/>
</dbReference>
<dbReference type="Gene3D" id="3.40.50.150">
    <property type="entry name" value="Vaccinia Virus protein VP39"/>
    <property type="match status" value="1"/>
</dbReference>
<organism evidence="2 3">
    <name type="scientific">Kribbella yunnanensis</name>
    <dbReference type="NCBI Taxonomy" id="190194"/>
    <lineage>
        <taxon>Bacteria</taxon>
        <taxon>Bacillati</taxon>
        <taxon>Actinomycetota</taxon>
        <taxon>Actinomycetes</taxon>
        <taxon>Propionibacteriales</taxon>
        <taxon>Kribbellaceae</taxon>
        <taxon>Kribbella</taxon>
    </lineage>
</organism>
<dbReference type="CDD" id="cd02440">
    <property type="entry name" value="AdoMet_MTases"/>
    <property type="match status" value="1"/>
</dbReference>
<dbReference type="InterPro" id="IPR013216">
    <property type="entry name" value="Methyltransf_11"/>
</dbReference>
<dbReference type="PANTHER" id="PTHR42912:SF93">
    <property type="entry name" value="N6-ADENOSINE-METHYLTRANSFERASE TMT1A"/>
    <property type="match status" value="1"/>
</dbReference>
<dbReference type="SUPFAM" id="SSF53335">
    <property type="entry name" value="S-adenosyl-L-methionine-dependent methyltransferases"/>
    <property type="match status" value="1"/>
</dbReference>
<proteinExistence type="predicted"/>
<comment type="caution">
    <text evidence="2">The sequence shown here is derived from an EMBL/GenBank/DDBJ whole genome shotgun (WGS) entry which is preliminary data.</text>
</comment>
<dbReference type="RefSeq" id="WP_344151599.1">
    <property type="nucleotide sequence ID" value="NZ_BAAANF010000010.1"/>
</dbReference>
<reference evidence="2 3" key="1">
    <citation type="journal article" date="2019" name="Int. J. Syst. Evol. Microbiol.">
        <title>The Global Catalogue of Microorganisms (GCM) 10K type strain sequencing project: providing services to taxonomists for standard genome sequencing and annotation.</title>
        <authorList>
            <consortium name="The Broad Institute Genomics Platform"/>
            <consortium name="The Broad Institute Genome Sequencing Center for Infectious Disease"/>
            <person name="Wu L."/>
            <person name="Ma J."/>
        </authorList>
    </citation>
    <scope>NUCLEOTIDE SEQUENCE [LARGE SCALE GENOMIC DNA]</scope>
    <source>
        <strain evidence="2 3">JCM 14307</strain>
    </source>
</reference>
<sequence length="256" mass="26722">MEFDWGVGEYERIAVDLVPAAQVLVRAACVGALPEHVVDVGCGTGNVALLAAELGARVTGIEPAARLRELTAAAAAAKGLAVSVLDGTAADIPLPDGSADVVLSNFAVIMAPDAQAAADELARVTASDGRILLTAWTPGGPWDEMMGILGKAVAQATDGAFTPPPKPIWHDPDAATGLLGPHGFKVTPTQHQLTFPIGAPAEFWQTHLERHPIGVHTAPLLQQAGLYDGARADVIAQLTEWIPEFVVDYVVIEAQR</sequence>
<evidence type="ECO:0000313" key="3">
    <source>
        <dbReference type="Proteomes" id="UP001500280"/>
    </source>
</evidence>